<comment type="caution">
    <text evidence="3">The sequence shown here is derived from an EMBL/GenBank/DDBJ whole genome shotgun (WGS) entry which is preliminary data.</text>
</comment>
<protein>
    <submittedName>
        <fullName evidence="3">ABC-type amino acid transport substrate-binding protein</fullName>
    </submittedName>
</protein>
<proteinExistence type="predicted"/>
<dbReference type="Proteomes" id="UP000315751">
    <property type="component" value="Unassembled WGS sequence"/>
</dbReference>
<organism evidence="3 4">
    <name type="scientific">Nitrospirillum amazonense</name>
    <dbReference type="NCBI Taxonomy" id="28077"/>
    <lineage>
        <taxon>Bacteria</taxon>
        <taxon>Pseudomonadati</taxon>
        <taxon>Pseudomonadota</taxon>
        <taxon>Alphaproteobacteria</taxon>
        <taxon>Rhodospirillales</taxon>
        <taxon>Azospirillaceae</taxon>
        <taxon>Nitrospirillum</taxon>
    </lineage>
</organism>
<dbReference type="Gene3D" id="3.40.190.10">
    <property type="entry name" value="Periplasmic binding protein-like II"/>
    <property type="match status" value="2"/>
</dbReference>
<evidence type="ECO:0000313" key="4">
    <source>
        <dbReference type="Proteomes" id="UP000315751"/>
    </source>
</evidence>
<accession>A0A560GYN5</accession>
<dbReference type="AlphaFoldDB" id="A0A560GYN5"/>
<name>A0A560GYN5_9PROT</name>
<dbReference type="InterPro" id="IPR001638">
    <property type="entry name" value="Solute-binding_3/MltF_N"/>
</dbReference>
<reference evidence="3 4" key="1">
    <citation type="submission" date="2019-06" db="EMBL/GenBank/DDBJ databases">
        <title>Genomic Encyclopedia of Type Strains, Phase IV (KMG-V): Genome sequencing to study the core and pangenomes of soil and plant-associated prokaryotes.</title>
        <authorList>
            <person name="Whitman W."/>
        </authorList>
    </citation>
    <scope>NUCLEOTIDE SEQUENCE [LARGE SCALE GENOMIC DNA]</scope>
    <source>
        <strain evidence="3 4">BR 11622</strain>
    </source>
</reference>
<dbReference type="SUPFAM" id="SSF53850">
    <property type="entry name" value="Periplasmic binding protein-like II"/>
    <property type="match status" value="1"/>
</dbReference>
<dbReference type="RefSeq" id="WP_186455921.1">
    <property type="nucleotide sequence ID" value="NZ_VITR01000012.1"/>
</dbReference>
<evidence type="ECO:0000259" key="2">
    <source>
        <dbReference type="SMART" id="SM00062"/>
    </source>
</evidence>
<keyword evidence="4" id="KW-1185">Reference proteome</keyword>
<feature type="signal peptide" evidence="1">
    <location>
        <begin position="1"/>
        <end position="25"/>
    </location>
</feature>
<dbReference type="EMBL" id="VITR01000012">
    <property type="protein sequence ID" value="TWB38530.1"/>
    <property type="molecule type" value="Genomic_DNA"/>
</dbReference>
<feature type="domain" description="Solute-binding protein family 3/N-terminal" evidence="2">
    <location>
        <begin position="35"/>
        <end position="269"/>
    </location>
</feature>
<gene>
    <name evidence="3" type="ORF">FBZ90_11218</name>
</gene>
<evidence type="ECO:0000313" key="3">
    <source>
        <dbReference type="EMBL" id="TWB38530.1"/>
    </source>
</evidence>
<keyword evidence="1" id="KW-0732">Signal</keyword>
<sequence>MPLHRRTVLSLLLAFSAGGMRVAPAQEVTRAPSTRIRMLVPELPVLGERDPQGHPTGLVVDQARAILDRAGIPATIELVPAVRLYAELARAEVTPAGAPAETSGPKTYGMIALPIRAPYQAIVPLALTMSARLVAAARRGVPLATLEDLRQVGPVAVSASGTQALTPVIQQYGLAVQTVPSVVNGLRMLAHGRVNAILGIAAAIDMVAREDGLADQLGDRLEITTMDAWLACAPTARTAPETAALREAAEALYREGRLEAIARQHFHKADSGS</sequence>
<evidence type="ECO:0000256" key="1">
    <source>
        <dbReference type="SAM" id="SignalP"/>
    </source>
</evidence>
<feature type="chain" id="PRO_5021908649" evidence="1">
    <location>
        <begin position="26"/>
        <end position="273"/>
    </location>
</feature>
<dbReference type="SMART" id="SM00062">
    <property type="entry name" value="PBPb"/>
    <property type="match status" value="1"/>
</dbReference>